<dbReference type="PANTHER" id="PTHR31760:SF0">
    <property type="entry name" value="S-ADENOSYL-L-METHIONINE-DEPENDENT METHYLTRANSFERASES SUPERFAMILY PROTEIN"/>
    <property type="match status" value="1"/>
</dbReference>
<proteinExistence type="inferred from homology"/>
<dbReference type="Pfam" id="PF02527">
    <property type="entry name" value="GidB"/>
    <property type="match status" value="1"/>
</dbReference>
<dbReference type="EC" id="2.1.1.-" evidence="6"/>
<evidence type="ECO:0000256" key="3">
    <source>
        <dbReference type="ARBA" id="ARBA00022603"/>
    </source>
</evidence>
<dbReference type="AlphaFoldDB" id="A0A449AQK2"/>
<dbReference type="Proteomes" id="UP000290495">
    <property type="component" value="Chromosome"/>
</dbReference>
<keyword evidence="3 6" id="KW-0489">Methyltransferase</keyword>
<gene>
    <name evidence="7" type="primary">gidB1</name>
    <name evidence="6" type="synonym">rsmG</name>
    <name evidence="7" type="ORF">NCTC10146_00270</name>
</gene>
<keyword evidence="2 6" id="KW-0698">rRNA processing</keyword>
<keyword evidence="5 6" id="KW-0949">S-adenosyl-L-methionine</keyword>
<evidence type="ECO:0000256" key="2">
    <source>
        <dbReference type="ARBA" id="ARBA00022552"/>
    </source>
</evidence>
<evidence type="ECO:0000256" key="6">
    <source>
        <dbReference type="HAMAP-Rule" id="MF_00074"/>
    </source>
</evidence>
<dbReference type="SUPFAM" id="SSF53335">
    <property type="entry name" value="S-adenosyl-L-methionine-dependent methyltransferases"/>
    <property type="match status" value="1"/>
</dbReference>
<comment type="similarity">
    <text evidence="6">Belongs to the methyltransferase superfamily. RNA methyltransferase RsmG family.</text>
</comment>
<evidence type="ECO:0000256" key="4">
    <source>
        <dbReference type="ARBA" id="ARBA00022679"/>
    </source>
</evidence>
<evidence type="ECO:0000256" key="5">
    <source>
        <dbReference type="ARBA" id="ARBA00022691"/>
    </source>
</evidence>
<keyword evidence="1 6" id="KW-0963">Cytoplasm</keyword>
<sequence length="234" mass="27373">MKNSSKKDILKSLCKKNKWDFSLFEKYVNLIEEKNKVMNLTGFSGERLWEEGIWESLIFMLQIVKDRNGLNILDIGAGAGFPSIPYALTKPENKIFIYEPLQKRVLFLELVVNELNLNNYVEIKRTRVEEVEDKNLFDIVTARAVSSVRGLLMSSFHLVKLNGEMSLLKSKKVYEEIEEAQPILKLIDHSINIEEFQEDFSTREDKIVIIKKLRSTPPMFPFEWKEIKKVEKIK</sequence>
<dbReference type="EMBL" id="LR215010">
    <property type="protein sequence ID" value="VEU68813.1"/>
    <property type="molecule type" value="Genomic_DNA"/>
</dbReference>
<dbReference type="GO" id="GO:0005829">
    <property type="term" value="C:cytosol"/>
    <property type="evidence" value="ECO:0007669"/>
    <property type="project" value="TreeGrafter"/>
</dbReference>
<dbReference type="PANTHER" id="PTHR31760">
    <property type="entry name" value="S-ADENOSYL-L-METHIONINE-DEPENDENT METHYLTRANSFERASES SUPERFAMILY PROTEIN"/>
    <property type="match status" value="1"/>
</dbReference>
<accession>A0A449AQK2</accession>
<organism evidence="7 8">
    <name type="scientific">Mycoplasmopsis canis</name>
    <dbReference type="NCBI Taxonomy" id="29555"/>
    <lineage>
        <taxon>Bacteria</taxon>
        <taxon>Bacillati</taxon>
        <taxon>Mycoplasmatota</taxon>
        <taxon>Mycoplasmoidales</taxon>
        <taxon>Metamycoplasmataceae</taxon>
        <taxon>Mycoplasmopsis</taxon>
    </lineage>
</organism>
<keyword evidence="4 6" id="KW-0808">Transferase</keyword>
<comment type="subcellular location">
    <subcellularLocation>
        <location evidence="6">Cytoplasm</location>
    </subcellularLocation>
</comment>
<feature type="binding site" evidence="6">
    <location>
        <begin position="128"/>
        <end position="129"/>
    </location>
    <ligand>
        <name>S-adenosyl-L-methionine</name>
        <dbReference type="ChEBI" id="CHEBI:59789"/>
    </ligand>
</feature>
<comment type="function">
    <text evidence="6">Specifically methylates the N7 position of a guanine in 16S rRNA.</text>
</comment>
<dbReference type="HAMAP" id="MF_00074">
    <property type="entry name" value="16SrRNA_methyltr_G"/>
    <property type="match status" value="1"/>
</dbReference>
<name>A0A449AQK2_9BACT</name>
<dbReference type="Gene3D" id="3.40.50.150">
    <property type="entry name" value="Vaccinia Virus protein VP39"/>
    <property type="match status" value="1"/>
</dbReference>
<dbReference type="NCBIfam" id="TIGR00138">
    <property type="entry name" value="rsmG_gidB"/>
    <property type="match status" value="1"/>
</dbReference>
<feature type="binding site" evidence="6">
    <location>
        <position position="143"/>
    </location>
    <ligand>
        <name>S-adenosyl-L-methionine</name>
        <dbReference type="ChEBI" id="CHEBI:59789"/>
    </ligand>
</feature>
<dbReference type="InterPro" id="IPR003682">
    <property type="entry name" value="rRNA_ssu_MeTfrase_G"/>
</dbReference>
<evidence type="ECO:0000313" key="8">
    <source>
        <dbReference type="Proteomes" id="UP000290495"/>
    </source>
</evidence>
<dbReference type="RefSeq" id="WP_004794226.1">
    <property type="nucleotide sequence ID" value="NZ_LR215010.1"/>
</dbReference>
<dbReference type="InterPro" id="IPR029063">
    <property type="entry name" value="SAM-dependent_MTases_sf"/>
</dbReference>
<feature type="binding site" evidence="6">
    <location>
        <position position="81"/>
    </location>
    <ligand>
        <name>S-adenosyl-L-methionine</name>
        <dbReference type="ChEBI" id="CHEBI:59789"/>
    </ligand>
</feature>
<comment type="caution">
    <text evidence="6">Lacks conserved residue(s) required for the propagation of feature annotation.</text>
</comment>
<dbReference type="PIRSF" id="PIRSF003078">
    <property type="entry name" value="GidB"/>
    <property type="match status" value="1"/>
</dbReference>
<feature type="binding site" evidence="6">
    <location>
        <position position="76"/>
    </location>
    <ligand>
        <name>S-adenosyl-L-methionine</name>
        <dbReference type="ChEBI" id="CHEBI:59789"/>
    </ligand>
</feature>
<evidence type="ECO:0000313" key="7">
    <source>
        <dbReference type="EMBL" id="VEU68813.1"/>
    </source>
</evidence>
<reference evidence="7 8" key="1">
    <citation type="submission" date="2019-01" db="EMBL/GenBank/DDBJ databases">
        <authorList>
            <consortium name="Pathogen Informatics"/>
        </authorList>
    </citation>
    <scope>NUCLEOTIDE SEQUENCE [LARGE SCALE GENOMIC DNA]</scope>
    <source>
        <strain evidence="7 8">NCTC10146</strain>
    </source>
</reference>
<dbReference type="GO" id="GO:0070043">
    <property type="term" value="F:rRNA (guanine-N7-)-methyltransferase activity"/>
    <property type="evidence" value="ECO:0007669"/>
    <property type="project" value="UniProtKB-UniRule"/>
</dbReference>
<evidence type="ECO:0000256" key="1">
    <source>
        <dbReference type="ARBA" id="ARBA00022490"/>
    </source>
</evidence>
<protein>
    <recommendedName>
        <fullName evidence="6">Ribosomal RNA small subunit methyltransferase G</fullName>
        <ecNumber evidence="6">2.1.1.-</ecNumber>
    </recommendedName>
    <alternativeName>
        <fullName evidence="6">16S rRNA 7-methylguanosine methyltransferase</fullName>
        <shortName evidence="6">16S rRNA m7G methyltransferase</shortName>
    </alternativeName>
</protein>